<dbReference type="SUPFAM" id="SSF46894">
    <property type="entry name" value="C-terminal effector domain of the bipartite response regulators"/>
    <property type="match status" value="1"/>
</dbReference>
<evidence type="ECO:0000256" key="3">
    <source>
        <dbReference type="ARBA" id="ARBA00023125"/>
    </source>
</evidence>
<dbReference type="EMBL" id="LN794158">
    <property type="protein sequence ID" value="CEN55780.1"/>
    <property type="molecule type" value="Genomic_DNA"/>
</dbReference>
<dbReference type="InterPro" id="IPR016032">
    <property type="entry name" value="Sig_transdc_resp-reg_C-effctor"/>
</dbReference>
<dbReference type="InterPro" id="IPR001867">
    <property type="entry name" value="OmpR/PhoB-type_DNA-bd"/>
</dbReference>
<dbReference type="GO" id="GO:0000156">
    <property type="term" value="F:phosphorelay response regulator activity"/>
    <property type="evidence" value="ECO:0007669"/>
    <property type="project" value="TreeGrafter"/>
</dbReference>
<dbReference type="SMART" id="SM00862">
    <property type="entry name" value="Trans_reg_C"/>
    <property type="match status" value="1"/>
</dbReference>
<evidence type="ECO:0000256" key="4">
    <source>
        <dbReference type="PROSITE-ProRule" id="PRU00169"/>
    </source>
</evidence>
<protein>
    <submittedName>
        <fullName evidence="8">Putative Two-component system response regulator</fullName>
    </submittedName>
</protein>
<dbReference type="PROSITE" id="PS51755">
    <property type="entry name" value="OMPR_PHOB"/>
    <property type="match status" value="1"/>
</dbReference>
<evidence type="ECO:0000256" key="5">
    <source>
        <dbReference type="PROSITE-ProRule" id="PRU01091"/>
    </source>
</evidence>
<feature type="modified residue" description="4-aspartylphosphate" evidence="4">
    <location>
        <position position="51"/>
    </location>
</feature>
<dbReference type="SUPFAM" id="SSF52172">
    <property type="entry name" value="CheY-like"/>
    <property type="match status" value="1"/>
</dbReference>
<feature type="domain" description="OmpR/PhoB-type" evidence="7">
    <location>
        <begin position="124"/>
        <end position="228"/>
    </location>
</feature>
<dbReference type="OrthoDB" id="8544854at2"/>
<evidence type="ECO:0000259" key="6">
    <source>
        <dbReference type="PROSITE" id="PS50110"/>
    </source>
</evidence>
<evidence type="ECO:0000259" key="7">
    <source>
        <dbReference type="PROSITE" id="PS51755"/>
    </source>
</evidence>
<dbReference type="GO" id="GO:0005829">
    <property type="term" value="C:cytosol"/>
    <property type="evidence" value="ECO:0007669"/>
    <property type="project" value="TreeGrafter"/>
</dbReference>
<dbReference type="PANTHER" id="PTHR48111">
    <property type="entry name" value="REGULATOR OF RPOS"/>
    <property type="match status" value="1"/>
</dbReference>
<dbReference type="CDD" id="cd00383">
    <property type="entry name" value="trans_reg_C"/>
    <property type="match status" value="1"/>
</dbReference>
<reference evidence="9" key="1">
    <citation type="submission" date="2014-12" db="EMBL/GenBank/DDBJ databases">
        <authorList>
            <person name="Salcher M.M."/>
        </authorList>
    </citation>
    <scope>NUCLEOTIDE SEQUENCE [LARGE SCALE GENOMIC DNA]</scope>
    <source>
        <strain evidence="9">MMS-10A-171</strain>
    </source>
</reference>
<evidence type="ECO:0000313" key="9">
    <source>
        <dbReference type="Proteomes" id="UP000056322"/>
    </source>
</evidence>
<dbReference type="Gene3D" id="1.10.10.10">
    <property type="entry name" value="Winged helix-like DNA-binding domain superfamily/Winged helix DNA-binding domain"/>
    <property type="match status" value="1"/>
</dbReference>
<dbReference type="PANTHER" id="PTHR48111:SF40">
    <property type="entry name" value="PHOSPHATE REGULON TRANSCRIPTIONAL REGULATORY PROTEIN PHOB"/>
    <property type="match status" value="1"/>
</dbReference>
<dbReference type="STRING" id="1581680.BN1209_0737"/>
<dbReference type="Gene3D" id="6.10.250.690">
    <property type="match status" value="1"/>
</dbReference>
<dbReference type="InterPro" id="IPR036388">
    <property type="entry name" value="WH-like_DNA-bd_sf"/>
</dbReference>
<dbReference type="GO" id="GO:0032993">
    <property type="term" value="C:protein-DNA complex"/>
    <property type="evidence" value="ECO:0007669"/>
    <property type="project" value="TreeGrafter"/>
</dbReference>
<dbReference type="PROSITE" id="PS50110">
    <property type="entry name" value="RESPONSE_REGULATORY"/>
    <property type="match status" value="1"/>
</dbReference>
<evidence type="ECO:0000313" key="8">
    <source>
        <dbReference type="EMBL" id="CEN55780.1"/>
    </source>
</evidence>
<dbReference type="SMART" id="SM00448">
    <property type="entry name" value="REC"/>
    <property type="match status" value="1"/>
</dbReference>
<dbReference type="Pfam" id="PF00486">
    <property type="entry name" value="Trans_reg_C"/>
    <property type="match status" value="1"/>
</dbReference>
<dbReference type="InterPro" id="IPR039420">
    <property type="entry name" value="WalR-like"/>
</dbReference>
<feature type="domain" description="Response regulatory" evidence="6">
    <location>
        <begin position="2"/>
        <end position="117"/>
    </location>
</feature>
<accession>A0A0B7IU13</accession>
<dbReference type="Proteomes" id="UP000056322">
    <property type="component" value="Chromosome 1"/>
</dbReference>
<keyword evidence="1 4" id="KW-0597">Phosphoprotein</keyword>
<dbReference type="KEGG" id="mbac:BN1209_0737"/>
<organism evidence="8 9">
    <name type="scientific">Candidatus Methylopumilus turicensis</name>
    <dbReference type="NCBI Taxonomy" id="1581680"/>
    <lineage>
        <taxon>Bacteria</taxon>
        <taxon>Pseudomonadati</taxon>
        <taxon>Pseudomonadota</taxon>
        <taxon>Betaproteobacteria</taxon>
        <taxon>Nitrosomonadales</taxon>
        <taxon>Methylophilaceae</taxon>
        <taxon>Candidatus Methylopumilus</taxon>
    </lineage>
</organism>
<dbReference type="InterPro" id="IPR001789">
    <property type="entry name" value="Sig_transdc_resp-reg_receiver"/>
</dbReference>
<evidence type="ECO:0000256" key="2">
    <source>
        <dbReference type="ARBA" id="ARBA00023012"/>
    </source>
</evidence>
<dbReference type="RefSeq" id="WP_045751002.1">
    <property type="nucleotide sequence ID" value="NZ_LN794158.1"/>
</dbReference>
<evidence type="ECO:0000256" key="1">
    <source>
        <dbReference type="ARBA" id="ARBA00022553"/>
    </source>
</evidence>
<dbReference type="InterPro" id="IPR011006">
    <property type="entry name" value="CheY-like_superfamily"/>
</dbReference>
<dbReference type="GO" id="GO:0000976">
    <property type="term" value="F:transcription cis-regulatory region binding"/>
    <property type="evidence" value="ECO:0007669"/>
    <property type="project" value="TreeGrafter"/>
</dbReference>
<dbReference type="AlphaFoldDB" id="A0A0B7IU13"/>
<name>A0A0B7IU13_9PROT</name>
<dbReference type="GO" id="GO:0006355">
    <property type="term" value="P:regulation of DNA-templated transcription"/>
    <property type="evidence" value="ECO:0007669"/>
    <property type="project" value="InterPro"/>
</dbReference>
<feature type="DNA-binding region" description="OmpR/PhoB-type" evidence="5">
    <location>
        <begin position="124"/>
        <end position="228"/>
    </location>
</feature>
<proteinExistence type="predicted"/>
<dbReference type="Pfam" id="PF00072">
    <property type="entry name" value="Response_reg"/>
    <property type="match status" value="1"/>
</dbReference>
<keyword evidence="2" id="KW-0902">Two-component regulatory system</keyword>
<dbReference type="Gene3D" id="3.40.50.2300">
    <property type="match status" value="1"/>
</dbReference>
<gene>
    <name evidence="8" type="ORF">BN1209_0737</name>
</gene>
<sequence length="234" mass="26580">MHIAILEDEKSLADDLASLLKKNGHEVSIFGDGLHLVDTLPAELYDMFILDWNVPSMDGFEVLKHIRTELGFKTPVIFLTSNDNEADIVNALSSGADDYSVKPVRPKELMARINALVRRTYGAPKKNNFPETIVGYTFSNAERSVEFFDSKVTLTDKEFLLAHYFFSNLDRPLSRTHIMMRIWGQSEEGLSRTLDVHVAWIRNKLNIGAQSEHVRLVAIHGYGYRLMQVPNETV</sequence>
<keyword evidence="9" id="KW-1185">Reference proteome</keyword>
<dbReference type="HOGENOM" id="CLU_000445_30_0_4"/>
<keyword evidence="3 5" id="KW-0238">DNA-binding</keyword>